<comment type="caution">
    <text evidence="3">The sequence shown here is derived from an EMBL/GenBank/DDBJ whole genome shotgun (WGS) entry which is preliminary data.</text>
</comment>
<feature type="compositionally biased region" description="Basic and acidic residues" evidence="2">
    <location>
        <begin position="1342"/>
        <end position="1356"/>
    </location>
</feature>
<feature type="compositionally biased region" description="Polar residues" evidence="2">
    <location>
        <begin position="1328"/>
        <end position="1340"/>
    </location>
</feature>
<feature type="compositionally biased region" description="Polar residues" evidence="2">
    <location>
        <begin position="1711"/>
        <end position="1741"/>
    </location>
</feature>
<feature type="compositionally biased region" description="Low complexity" evidence="2">
    <location>
        <begin position="1671"/>
        <end position="1683"/>
    </location>
</feature>
<feature type="region of interest" description="Disordered" evidence="2">
    <location>
        <begin position="1289"/>
        <end position="1421"/>
    </location>
</feature>
<feature type="coiled-coil region" evidence="1">
    <location>
        <begin position="884"/>
        <end position="1062"/>
    </location>
</feature>
<feature type="compositionally biased region" description="Basic and acidic residues" evidence="2">
    <location>
        <begin position="1636"/>
        <end position="1661"/>
    </location>
</feature>
<feature type="compositionally biased region" description="Low complexity" evidence="2">
    <location>
        <begin position="1605"/>
        <end position="1616"/>
    </location>
</feature>
<dbReference type="GO" id="GO:0031122">
    <property type="term" value="P:cytoplasmic microtubule organization"/>
    <property type="evidence" value="ECO:0007669"/>
    <property type="project" value="TreeGrafter"/>
</dbReference>
<feature type="compositionally biased region" description="Polar residues" evidence="2">
    <location>
        <begin position="1359"/>
        <end position="1379"/>
    </location>
</feature>
<dbReference type="GO" id="GO:0005813">
    <property type="term" value="C:centrosome"/>
    <property type="evidence" value="ECO:0007669"/>
    <property type="project" value="TreeGrafter"/>
</dbReference>
<proteinExistence type="predicted"/>
<evidence type="ECO:0000256" key="2">
    <source>
        <dbReference type="SAM" id="MobiDB-lite"/>
    </source>
</evidence>
<feature type="compositionally biased region" description="Low complexity" evidence="2">
    <location>
        <begin position="1694"/>
        <end position="1709"/>
    </location>
</feature>
<dbReference type="GO" id="GO:0005737">
    <property type="term" value="C:cytoplasm"/>
    <property type="evidence" value="ECO:0007669"/>
    <property type="project" value="TreeGrafter"/>
</dbReference>
<feature type="region of interest" description="Disordered" evidence="2">
    <location>
        <begin position="1082"/>
        <end position="1114"/>
    </location>
</feature>
<feature type="compositionally biased region" description="Basic and acidic residues" evidence="2">
    <location>
        <begin position="1469"/>
        <end position="1504"/>
    </location>
</feature>
<evidence type="ECO:0000313" key="4">
    <source>
        <dbReference type="Proteomes" id="UP001497497"/>
    </source>
</evidence>
<feature type="compositionally biased region" description="Low complexity" evidence="2">
    <location>
        <begin position="1573"/>
        <end position="1586"/>
    </location>
</feature>
<dbReference type="EMBL" id="CAXITT010000069">
    <property type="protein sequence ID" value="CAL1530395.1"/>
    <property type="molecule type" value="Genomic_DNA"/>
</dbReference>
<feature type="compositionally biased region" description="Low complexity" evidence="2">
    <location>
        <begin position="1812"/>
        <end position="1828"/>
    </location>
</feature>
<feature type="region of interest" description="Disordered" evidence="2">
    <location>
        <begin position="1756"/>
        <end position="2111"/>
    </location>
</feature>
<keyword evidence="4" id="KW-1185">Reference proteome</keyword>
<dbReference type="GO" id="GO:0030705">
    <property type="term" value="P:cytoskeleton-dependent intracellular transport"/>
    <property type="evidence" value="ECO:0007669"/>
    <property type="project" value="TreeGrafter"/>
</dbReference>
<keyword evidence="1" id="KW-0175">Coiled coil</keyword>
<feature type="compositionally biased region" description="Polar residues" evidence="2">
    <location>
        <begin position="1756"/>
        <end position="1774"/>
    </location>
</feature>
<protein>
    <recommendedName>
        <fullName evidence="5">Girdin</fullName>
    </recommendedName>
</protein>
<feature type="compositionally biased region" description="Polar residues" evidence="2">
    <location>
        <begin position="2015"/>
        <end position="2062"/>
    </location>
</feature>
<feature type="region of interest" description="Disordered" evidence="2">
    <location>
        <begin position="1448"/>
        <end position="1743"/>
    </location>
</feature>
<organism evidence="3 4">
    <name type="scientific">Lymnaea stagnalis</name>
    <name type="common">Great pond snail</name>
    <name type="synonym">Helix stagnalis</name>
    <dbReference type="NCBI Taxonomy" id="6523"/>
    <lineage>
        <taxon>Eukaryota</taxon>
        <taxon>Metazoa</taxon>
        <taxon>Spiralia</taxon>
        <taxon>Lophotrochozoa</taxon>
        <taxon>Mollusca</taxon>
        <taxon>Gastropoda</taxon>
        <taxon>Heterobranchia</taxon>
        <taxon>Euthyneura</taxon>
        <taxon>Panpulmonata</taxon>
        <taxon>Hygrophila</taxon>
        <taxon>Lymnaeoidea</taxon>
        <taxon>Lymnaeidae</taxon>
        <taxon>Lymnaea</taxon>
    </lineage>
</organism>
<sequence>MKEKAAKVDLFEKEILKYKERLNELEFYKARTAELKEDNSILEETKAMLEDQLTNSRKRIETVVELETELARNRAQLDTVTRTHDSDLEKIEYLTELNARLEFEKKSSMCESASLETELSAARSRIGNMASSLSDQLSETSHAKILRLELENQRLSAKLAEMKETALIQSAEMSLEMEKENKRLSNKIEKLQTSMIESSERVIKMENDLTASKDEREKLLKVLETVKENCERQVRELERENEQLSQALCKLQERSEQTSDVKVKDLERENKRLHEVVTTKNSQLSKLEFDYRQLHRSGQQLQEGTQRLKELEVENQSLEKENVELHQKVATLQHLEEKVDLIEQENSDLGVENRKLQKMVETLQVTTQRREQLEQDHISLTLEHQRLQRTLESFKSESDRALELEAEKEELNRELQQLRKSLEGQKTQKLRQEQMEFDLIDTGNENQRLLKSLEVTTRRLQTLEKDNMDMETENERLTKEIEALKVTSKKLEDKEKEASQLEVEVQRLQKDKTTLEKENRKLKQSGEFKDSTMEEMNVKFTSLEQENKTLKKTVDKMKDTCNKVKDLEKENNELLHDLNTDRRTLAALREDLIHEKIHSQELSNELDQLTTELEKVGINTDKLTMVEQTNDANRYKALETMIEETLKKSSELKDEKIRALEIRLDESKNRNLKLQDDLRSTKMETETLKQRLEEELDEKDGVDGRVVESYVKSSNPTKEIFQLKDHLVELERSNARLMAEAENLRSNNTGLGEHCRKMENQLSNLQSQHATLQGYYSSLQEQNAKLQVEYSTLQSQASSTLSQQDILKSQMSRLESDYEILAHKHEGLQSTHQSLISDHESLQHLHQQLTSEYESLVSEHGSLKSIHKSLKSEYKALSEQCDAVMQGKDDVNKLREMMEKERDKLQRELLAVGNLQSDYNRLRDDHQQQRAAYDKLSHDYSDVLGSHKQIKTDYNNLQLKNTELQGELNEAKENMSVADMEFQKLENRMDTIYQINERIENENQALLMQIQQLLNQNHDLLTKALNSKDHFAEEEKAYLEKLSELRRQKERLEEKIMEHYKNRISPKKKGLGALIARKARGIISRGPRRSKSRNNLSDMTDTSGHESDQPSDAGRRLDDIISLLSLSSASTIGAKSTEDLNDSNNTDYSFLPGLGRPYVLDDSDPISRRSTTPGLGRRLPGSASPGSEMLTLDQFLKEANSSDIGNMTATNRATDEQRHKDFIQRQRSHDSESRSSDNSNSSFSKVQLRHSQGRGGVSQFRPDVPDVAVSTLAPYSSSRELNSSLLSRLSAGSGNEDSSFNSNGPLPCDVFSSTPKTKPELDGFSVIASGNLNGNNSSVQHGGERSNDDISRKSLSGDDWQNSSLKSSPYSTFGRLNNVSSSSSPRLSGSHSSSSSSSKQPPPSNHSSSHPSNHIQVSDQPRALTNRVRELPPVPTEQMAAVERLDRLARRDQSPSHYAQPVTTGKLSMDNDRSRDNHPISREAERNIVNSERRRSQETPERPHWSSNQVPPPIPRSHPGRVSNSQQQNLDNSVISGHHPPSNPILMQAGPQLRTRPASAMGPGPIIKGVYSRPQGEGRPRQQQQGVAPSQLVRRDTSGGRSQGDHSSSSHYSQPHVTERPKSVPPQLFNKTDSPVARDGRDTKNRDMIREAPDGGRDIKDPIYQPVSNVSLLREPSRSSSRLGTPLDSQLSRPVPMQQPSPSAQSFQPKISHQQNYAGQVSFNGSRQNLPAPQQAISQSEPGRLSKNLVSLYDSNNIPPGYKSSTLGHQSSSPRPDALPLAPGQPQNRSSFNSGMNSPLAGASSTVFQAQSSIGSPTISSPSSTLPPDATYGRNVASHQSRYDTQPDQIRRDGHQRDAHFTGSGHPPGTIPATHQGSGSHDSMVDSRLYRTSSESRDNLSLPQHRGYMPPQSQQRGSDGYLPPQSQQRGSDGYLPPQSQQRGSDGYLPPQSQHRGSDDSYYSNSQSPNPPLLGRSISQGQFPLSQRTPVGPSKPDHLANGPPAPSKDPLHFNSHHQSVSPQIRSQSKPPTSIHHNNVSSTSRQMSAPSTLRSTGDLSTPDRNLSPPETTTTQVTPPQLKSTTNAPQKSEKEGEGGQPNHTNSIWYEYGCV</sequence>
<gene>
    <name evidence="3" type="ORF">GSLYS_00004528001</name>
</gene>
<feature type="coiled-coil region" evidence="1">
    <location>
        <begin position="145"/>
        <end position="747"/>
    </location>
</feature>
<feature type="coiled-coil region" evidence="1">
    <location>
        <begin position="1"/>
        <end position="83"/>
    </location>
</feature>
<accession>A0AAV2H9R5</accession>
<feature type="compositionally biased region" description="Low complexity" evidence="2">
    <location>
        <begin position="1380"/>
        <end position="1412"/>
    </location>
</feature>
<feature type="compositionally biased region" description="Polar residues" evidence="2">
    <location>
        <begin position="1522"/>
        <end position="1535"/>
    </location>
</feature>
<reference evidence="3 4" key="1">
    <citation type="submission" date="2024-04" db="EMBL/GenBank/DDBJ databases">
        <authorList>
            <consortium name="Genoscope - CEA"/>
            <person name="William W."/>
        </authorList>
    </citation>
    <scope>NUCLEOTIDE SEQUENCE [LARGE SCALE GENOMIC DNA]</scope>
</reference>
<dbReference type="GO" id="GO:0051959">
    <property type="term" value="F:dynein light intermediate chain binding"/>
    <property type="evidence" value="ECO:0007669"/>
    <property type="project" value="TreeGrafter"/>
</dbReference>
<evidence type="ECO:0008006" key="5">
    <source>
        <dbReference type="Google" id="ProtNLM"/>
    </source>
</evidence>
<feature type="compositionally biased region" description="Polar residues" evidence="2">
    <location>
        <begin position="1785"/>
        <end position="1811"/>
    </location>
</feature>
<feature type="compositionally biased region" description="Polar residues" evidence="2">
    <location>
        <begin position="1202"/>
        <end position="1212"/>
    </location>
</feature>
<feature type="compositionally biased region" description="Polar residues" evidence="2">
    <location>
        <begin position="1093"/>
        <end position="1102"/>
    </location>
</feature>
<evidence type="ECO:0000313" key="3">
    <source>
        <dbReference type="EMBL" id="CAL1530395.1"/>
    </source>
</evidence>
<dbReference type="Gene3D" id="6.10.250.3110">
    <property type="match status" value="1"/>
</dbReference>
<name>A0AAV2H9R5_LYMST</name>
<feature type="compositionally biased region" description="Low complexity" evidence="2">
    <location>
        <begin position="2066"/>
        <end position="2078"/>
    </location>
</feature>
<dbReference type="PANTHER" id="PTHR18947:SF28">
    <property type="entry name" value="GIRDIN, ISOFORM A"/>
    <property type="match status" value="1"/>
</dbReference>
<feature type="compositionally biased region" description="Polar residues" evidence="2">
    <location>
        <begin position="1455"/>
        <end position="1466"/>
    </location>
</feature>
<dbReference type="Proteomes" id="UP001497497">
    <property type="component" value="Unassembled WGS sequence"/>
</dbReference>
<feature type="compositionally biased region" description="Polar residues" evidence="2">
    <location>
        <begin position="1976"/>
        <end position="1988"/>
    </location>
</feature>
<dbReference type="PANTHER" id="PTHR18947">
    <property type="entry name" value="HOOK PROTEINS"/>
    <property type="match status" value="1"/>
</dbReference>
<feature type="compositionally biased region" description="Polar residues" evidence="2">
    <location>
        <begin position="1837"/>
        <end position="1848"/>
    </location>
</feature>
<feature type="compositionally biased region" description="Basic and acidic residues" evidence="2">
    <location>
        <begin position="1213"/>
        <end position="1235"/>
    </location>
</feature>
<evidence type="ECO:0000256" key="1">
    <source>
        <dbReference type="SAM" id="Coils"/>
    </source>
</evidence>
<feature type="region of interest" description="Disordered" evidence="2">
    <location>
        <begin position="1159"/>
        <end position="1188"/>
    </location>
</feature>
<feature type="compositionally biased region" description="Basic and acidic residues" evidence="2">
    <location>
        <begin position="1103"/>
        <end position="1114"/>
    </location>
</feature>
<feature type="region of interest" description="Disordered" evidence="2">
    <location>
        <begin position="1202"/>
        <end position="1262"/>
    </location>
</feature>
<feature type="compositionally biased region" description="Basic and acidic residues" evidence="2">
    <location>
        <begin position="1883"/>
        <end position="1898"/>
    </location>
</feature>
<feature type="compositionally biased region" description="Basic and acidic residues" evidence="2">
    <location>
        <begin position="1849"/>
        <end position="1860"/>
    </location>
</feature>
<dbReference type="GO" id="GO:0008017">
    <property type="term" value="F:microtubule binding"/>
    <property type="evidence" value="ECO:0007669"/>
    <property type="project" value="TreeGrafter"/>
</dbReference>